<organism evidence="1 2">
    <name type="scientific">Hymenolepis diminuta</name>
    <name type="common">Rat tapeworm</name>
    <dbReference type="NCBI Taxonomy" id="6216"/>
    <lineage>
        <taxon>Eukaryota</taxon>
        <taxon>Metazoa</taxon>
        <taxon>Spiralia</taxon>
        <taxon>Lophotrochozoa</taxon>
        <taxon>Platyhelminthes</taxon>
        <taxon>Cestoda</taxon>
        <taxon>Eucestoda</taxon>
        <taxon>Cyclophyllidea</taxon>
        <taxon>Hymenolepididae</taxon>
        <taxon>Hymenolepis</taxon>
    </lineage>
</organism>
<dbReference type="Proteomes" id="UP000321570">
    <property type="component" value="Unassembled WGS sequence"/>
</dbReference>
<evidence type="ECO:0000313" key="2">
    <source>
        <dbReference type="Proteomes" id="UP000321570"/>
    </source>
</evidence>
<sequence length="98" mass="11287">MRLSKQLCVPVKYDLKRGYSVGDLVYVRSYRPDHQWTAAVTTKCHSSNIYGVETEHRTWIRNHNHLSPRALSLPNSLVPFPPDIVEGREKTIRILTAT</sequence>
<dbReference type="AlphaFoldDB" id="A0A564ZC64"/>
<reference evidence="1 2" key="1">
    <citation type="submission" date="2019-07" db="EMBL/GenBank/DDBJ databases">
        <authorList>
            <person name="Jastrzebski P J."/>
            <person name="Paukszto L."/>
            <person name="Jastrzebski P J."/>
        </authorList>
    </citation>
    <scope>NUCLEOTIDE SEQUENCE [LARGE SCALE GENOMIC DNA]</scope>
    <source>
        <strain evidence="1 2">WMS-il1</strain>
    </source>
</reference>
<gene>
    <name evidence="1" type="ORF">WMSIL1_LOCUS14451</name>
</gene>
<proteinExistence type="predicted"/>
<name>A0A564ZC64_HYMDI</name>
<dbReference type="EMBL" id="CABIJS010000708">
    <property type="protein sequence ID" value="VUZ56653.1"/>
    <property type="molecule type" value="Genomic_DNA"/>
</dbReference>
<evidence type="ECO:0000313" key="1">
    <source>
        <dbReference type="EMBL" id="VUZ56653.1"/>
    </source>
</evidence>
<protein>
    <submittedName>
        <fullName evidence="1">Uncharacterized protein</fullName>
    </submittedName>
</protein>
<accession>A0A564ZC64</accession>
<keyword evidence="2" id="KW-1185">Reference proteome</keyword>